<protein>
    <recommendedName>
        <fullName evidence="5">Lipoprotein</fullName>
    </recommendedName>
</protein>
<dbReference type="Proteomes" id="UP000249645">
    <property type="component" value="Unassembled WGS sequence"/>
</dbReference>
<feature type="compositionally biased region" description="Basic and acidic residues" evidence="1">
    <location>
        <begin position="41"/>
        <end position="53"/>
    </location>
</feature>
<proteinExistence type="predicted"/>
<name>A0A2W5F6F2_9SPHI</name>
<feature type="compositionally biased region" description="Polar residues" evidence="1">
    <location>
        <begin position="26"/>
        <end position="40"/>
    </location>
</feature>
<organism evidence="3 4">
    <name type="scientific">Pseudopedobacter saltans</name>
    <dbReference type="NCBI Taxonomy" id="151895"/>
    <lineage>
        <taxon>Bacteria</taxon>
        <taxon>Pseudomonadati</taxon>
        <taxon>Bacteroidota</taxon>
        <taxon>Sphingobacteriia</taxon>
        <taxon>Sphingobacteriales</taxon>
        <taxon>Sphingobacteriaceae</taxon>
        <taxon>Pseudopedobacter</taxon>
    </lineage>
</organism>
<evidence type="ECO:0000313" key="3">
    <source>
        <dbReference type="EMBL" id="PZP49210.1"/>
    </source>
</evidence>
<comment type="caution">
    <text evidence="3">The sequence shown here is derived from an EMBL/GenBank/DDBJ whole genome shotgun (WGS) entry which is preliminary data.</text>
</comment>
<evidence type="ECO:0000313" key="4">
    <source>
        <dbReference type="Proteomes" id="UP000249645"/>
    </source>
</evidence>
<reference evidence="3 4" key="1">
    <citation type="submission" date="2017-11" db="EMBL/GenBank/DDBJ databases">
        <title>Infants hospitalized years apart are colonized by the same room-sourced microbial strains.</title>
        <authorList>
            <person name="Brooks B."/>
            <person name="Olm M.R."/>
            <person name="Firek B.A."/>
            <person name="Baker R."/>
            <person name="Thomas B.C."/>
            <person name="Morowitz M.J."/>
            <person name="Banfield J.F."/>
        </authorList>
    </citation>
    <scope>NUCLEOTIDE SEQUENCE [LARGE SCALE GENOMIC DNA]</scope>
    <source>
        <strain evidence="3">S2_009_000_R2_76</strain>
    </source>
</reference>
<dbReference type="AlphaFoldDB" id="A0A2W5F6F2"/>
<accession>A0A2W5F6F2</accession>
<gene>
    <name evidence="3" type="ORF">DI598_08430</name>
</gene>
<keyword evidence="2" id="KW-0732">Signal</keyword>
<feature type="region of interest" description="Disordered" evidence="1">
    <location>
        <begin position="26"/>
        <end position="53"/>
    </location>
</feature>
<feature type="signal peptide" evidence="2">
    <location>
        <begin position="1"/>
        <end position="17"/>
    </location>
</feature>
<dbReference type="EMBL" id="QFOI01000122">
    <property type="protein sequence ID" value="PZP49210.1"/>
    <property type="molecule type" value="Genomic_DNA"/>
</dbReference>
<feature type="chain" id="PRO_5016121998" description="Lipoprotein" evidence="2">
    <location>
        <begin position="18"/>
        <end position="175"/>
    </location>
</feature>
<sequence length="175" mass="19853">MKKIGLFWSMALLVVLASCGKKTIPVASNTNKPNVLPQSKTDPRVGPKHQKDSVEVYRPPVKTETDSTPPPVVSNNVYTKTFTVVDSHGRLLLDPEKTPADITPDWIALKGIRSFTPSQAQTMASRYNTVPPRVIYVPSGMEKTGRKGTYYIYSKKFWYWKKEDGLFYLDTNYYQ</sequence>
<evidence type="ECO:0000256" key="1">
    <source>
        <dbReference type="SAM" id="MobiDB-lite"/>
    </source>
</evidence>
<evidence type="ECO:0008006" key="5">
    <source>
        <dbReference type="Google" id="ProtNLM"/>
    </source>
</evidence>
<dbReference type="PROSITE" id="PS51257">
    <property type="entry name" value="PROKAR_LIPOPROTEIN"/>
    <property type="match status" value="1"/>
</dbReference>
<evidence type="ECO:0000256" key="2">
    <source>
        <dbReference type="SAM" id="SignalP"/>
    </source>
</evidence>